<feature type="domain" description="RNA polymerase sigma factor 70 region 4 type 2" evidence="6">
    <location>
        <begin position="112"/>
        <end position="163"/>
    </location>
</feature>
<evidence type="ECO:0000256" key="2">
    <source>
        <dbReference type="ARBA" id="ARBA00023015"/>
    </source>
</evidence>
<evidence type="ECO:0000313" key="8">
    <source>
        <dbReference type="Proteomes" id="UP000031972"/>
    </source>
</evidence>
<dbReference type="AlphaFoldDB" id="A0A0C2RR52"/>
<dbReference type="InterPro" id="IPR036388">
    <property type="entry name" value="WH-like_DNA-bd_sf"/>
</dbReference>
<dbReference type="GO" id="GO:0016491">
    <property type="term" value="F:oxidoreductase activity"/>
    <property type="evidence" value="ECO:0007669"/>
    <property type="project" value="UniProtKB-KW"/>
</dbReference>
<dbReference type="RefSeq" id="WP_041053484.1">
    <property type="nucleotide sequence ID" value="NZ_JXRR01000001.1"/>
</dbReference>
<dbReference type="Gene3D" id="1.10.10.10">
    <property type="entry name" value="Winged helix-like DNA-binding domain superfamily/Winged helix DNA-binding domain"/>
    <property type="match status" value="1"/>
</dbReference>
<dbReference type="InterPro" id="IPR013249">
    <property type="entry name" value="RNA_pol_sigma70_r4_t2"/>
</dbReference>
<dbReference type="GO" id="GO:0003677">
    <property type="term" value="F:DNA binding"/>
    <property type="evidence" value="ECO:0007669"/>
    <property type="project" value="InterPro"/>
</dbReference>
<dbReference type="Gene3D" id="1.10.1740.10">
    <property type="match status" value="1"/>
</dbReference>
<comment type="similarity">
    <text evidence="1">Belongs to the sigma-70 factor family. ECF subfamily.</text>
</comment>
<name>A0A0C2RR52_9BACL</name>
<reference evidence="7 8" key="1">
    <citation type="submission" date="2015-01" db="EMBL/GenBank/DDBJ databases">
        <title>Jeotgalibacillus campisalis genome sequencing.</title>
        <authorList>
            <person name="Goh K.M."/>
            <person name="Chan K.-G."/>
            <person name="Yaakop A.S."/>
            <person name="Ee R."/>
            <person name="Gan H.M."/>
            <person name="Chan C.S."/>
        </authorList>
    </citation>
    <scope>NUCLEOTIDE SEQUENCE [LARGE SCALE GENOMIC DNA]</scope>
    <source>
        <strain evidence="7 8">SF-57</strain>
    </source>
</reference>
<dbReference type="Proteomes" id="UP000031972">
    <property type="component" value="Unassembled WGS sequence"/>
</dbReference>
<accession>A0A0C2RR52</accession>
<keyword evidence="2" id="KW-0805">Transcription regulation</keyword>
<dbReference type="EMBL" id="JXRR01000001">
    <property type="protein sequence ID" value="KIL52750.1"/>
    <property type="molecule type" value="Genomic_DNA"/>
</dbReference>
<dbReference type="PANTHER" id="PTHR43133">
    <property type="entry name" value="RNA POLYMERASE ECF-TYPE SIGMA FACTO"/>
    <property type="match status" value="1"/>
</dbReference>
<dbReference type="InterPro" id="IPR014300">
    <property type="entry name" value="RNA_pol_sigma-V"/>
</dbReference>
<dbReference type="NCBIfam" id="TIGR02954">
    <property type="entry name" value="Sig70_famx3"/>
    <property type="match status" value="1"/>
</dbReference>
<dbReference type="InterPro" id="IPR039425">
    <property type="entry name" value="RNA_pol_sigma-70-like"/>
</dbReference>
<dbReference type="SUPFAM" id="SSF88946">
    <property type="entry name" value="Sigma2 domain of RNA polymerase sigma factors"/>
    <property type="match status" value="1"/>
</dbReference>
<proteinExistence type="inferred from homology"/>
<dbReference type="InterPro" id="IPR014284">
    <property type="entry name" value="RNA_pol_sigma-70_dom"/>
</dbReference>
<evidence type="ECO:0000256" key="3">
    <source>
        <dbReference type="ARBA" id="ARBA00023082"/>
    </source>
</evidence>
<evidence type="ECO:0000313" key="7">
    <source>
        <dbReference type="EMBL" id="KIL52750.1"/>
    </source>
</evidence>
<dbReference type="SUPFAM" id="SSF88659">
    <property type="entry name" value="Sigma3 and sigma4 domains of RNA polymerase sigma factors"/>
    <property type="match status" value="1"/>
</dbReference>
<dbReference type="NCBIfam" id="TIGR02937">
    <property type="entry name" value="sigma70-ECF"/>
    <property type="match status" value="1"/>
</dbReference>
<keyword evidence="4" id="KW-0804">Transcription</keyword>
<evidence type="ECO:0000259" key="6">
    <source>
        <dbReference type="Pfam" id="PF08281"/>
    </source>
</evidence>
<dbReference type="InterPro" id="IPR013324">
    <property type="entry name" value="RNA_pol_sigma_r3/r4-like"/>
</dbReference>
<dbReference type="InterPro" id="IPR013325">
    <property type="entry name" value="RNA_pol_sigma_r2"/>
</dbReference>
<keyword evidence="7" id="KW-0560">Oxidoreductase</keyword>
<keyword evidence="8" id="KW-1185">Reference proteome</keyword>
<dbReference type="OrthoDB" id="9782703at2"/>
<dbReference type="InterPro" id="IPR007627">
    <property type="entry name" value="RNA_pol_sigma70_r2"/>
</dbReference>
<protein>
    <submittedName>
        <fullName evidence="7">RNA polymerase sigma factor</fullName>
        <ecNumber evidence="7">1.6.5.3</ecNumber>
    </submittedName>
</protein>
<dbReference type="Pfam" id="PF08281">
    <property type="entry name" value="Sigma70_r4_2"/>
    <property type="match status" value="1"/>
</dbReference>
<comment type="caution">
    <text evidence="7">The sequence shown here is derived from an EMBL/GenBank/DDBJ whole genome shotgun (WGS) entry which is preliminary data.</text>
</comment>
<evidence type="ECO:0000256" key="4">
    <source>
        <dbReference type="ARBA" id="ARBA00023163"/>
    </source>
</evidence>
<sequence>METIDLVKRAMNGDEKAFETLIRNEHEKLFKTAFLYVRNKDDALDVIQETVYKAFVSVDKLKQPEYFTTWLTKILIRTTYEVLKKKDKIVLFDHELEKIQATCRSDIEGEMDLTTAISMLKHHYQTVIILFYYHDYSIRSIAETIDKPENTVKTYLRRARLELKQIIEGVKTHEKGATR</sequence>
<organism evidence="7 8">
    <name type="scientific">Jeotgalibacillus campisalis</name>
    <dbReference type="NCBI Taxonomy" id="220754"/>
    <lineage>
        <taxon>Bacteria</taxon>
        <taxon>Bacillati</taxon>
        <taxon>Bacillota</taxon>
        <taxon>Bacilli</taxon>
        <taxon>Bacillales</taxon>
        <taxon>Caryophanaceae</taxon>
        <taxon>Jeotgalibacillus</taxon>
    </lineage>
</organism>
<evidence type="ECO:0000256" key="1">
    <source>
        <dbReference type="ARBA" id="ARBA00010641"/>
    </source>
</evidence>
<dbReference type="Pfam" id="PF04542">
    <property type="entry name" value="Sigma70_r2"/>
    <property type="match status" value="1"/>
</dbReference>
<evidence type="ECO:0000259" key="5">
    <source>
        <dbReference type="Pfam" id="PF04542"/>
    </source>
</evidence>
<dbReference type="GO" id="GO:0016987">
    <property type="term" value="F:sigma factor activity"/>
    <property type="evidence" value="ECO:0007669"/>
    <property type="project" value="UniProtKB-KW"/>
</dbReference>
<dbReference type="PANTHER" id="PTHR43133:SF51">
    <property type="entry name" value="RNA POLYMERASE SIGMA FACTOR"/>
    <property type="match status" value="1"/>
</dbReference>
<dbReference type="PATRIC" id="fig|220754.4.peg.80"/>
<feature type="domain" description="RNA polymerase sigma-70 region 2" evidence="5">
    <location>
        <begin position="21"/>
        <end position="88"/>
    </location>
</feature>
<dbReference type="GO" id="GO:0006352">
    <property type="term" value="P:DNA-templated transcription initiation"/>
    <property type="evidence" value="ECO:0007669"/>
    <property type="project" value="InterPro"/>
</dbReference>
<dbReference type="EC" id="1.6.5.3" evidence="7"/>
<keyword evidence="3" id="KW-0731">Sigma factor</keyword>
<gene>
    <name evidence="7" type="ORF">KR50_00790</name>
</gene>